<comment type="subcellular location">
    <subcellularLocation>
        <location evidence="1">Cell membrane</location>
        <topology evidence="1">Multi-pass membrane protein</topology>
    </subcellularLocation>
</comment>
<evidence type="ECO:0000256" key="3">
    <source>
        <dbReference type="ARBA" id="ARBA00022475"/>
    </source>
</evidence>
<sequence length="439" mass="46058">MSIAIVLICIVVLILLITWGKLNAFLAFLAVSVLAGLLLQLPAQKIMAAVQHGMGDTLGSLVSIICLGAMLGKLVAESGAAQKIAAVLMNAFGVRYMQWALMITGFIIGIPLFYGVGFVLMVPLIFSVVYQYKLPAVYIGLPMLAALSVTHGFLPPHPSPTALVTQFGANMGVTLLYGLLIAIPAIIIAGPLFSRSIKNIGAEPLEMFRPTAIDKTKLPGAANSFITSLLPVFLLTATTILSYISGDDRSIKGVLTLVSEPGLIMLVSVLVAAFTLGIACGKTMKAVMAIYTDAVRDVGMILLIIAGSGALKQVLTDSGVSGQIAAALQTWPVHPLILGWCMAGIIRICVGSATVAGLTTAGIIAPLLASSSVNPNLMVLSVGAGSLLFSHVNDAGFWMFKEYFNLSIKDTLRTWSVMETIVAVTGLAGVMILDRIISL</sequence>
<keyword evidence="3" id="KW-1003">Cell membrane</keyword>
<keyword evidence="2" id="KW-0813">Transport</keyword>
<keyword evidence="6 8" id="KW-0472">Membrane</keyword>
<protein>
    <submittedName>
        <fullName evidence="9">Gluconate transporter</fullName>
    </submittedName>
</protein>
<feature type="transmembrane region" description="Helical" evidence="8">
    <location>
        <begin position="55"/>
        <end position="76"/>
    </location>
</feature>
<evidence type="ECO:0000256" key="6">
    <source>
        <dbReference type="ARBA" id="ARBA00023136"/>
    </source>
</evidence>
<evidence type="ECO:0000313" key="9">
    <source>
        <dbReference type="EMBL" id="OQP61314.1"/>
    </source>
</evidence>
<dbReference type="GO" id="GO:0015128">
    <property type="term" value="F:gluconate transmembrane transporter activity"/>
    <property type="evidence" value="ECO:0007669"/>
    <property type="project" value="InterPro"/>
</dbReference>
<organism evidence="9 10">
    <name type="scientific">Niastella vici</name>
    <dbReference type="NCBI Taxonomy" id="1703345"/>
    <lineage>
        <taxon>Bacteria</taxon>
        <taxon>Pseudomonadati</taxon>
        <taxon>Bacteroidota</taxon>
        <taxon>Chitinophagia</taxon>
        <taxon>Chitinophagales</taxon>
        <taxon>Chitinophagaceae</taxon>
        <taxon>Niastella</taxon>
    </lineage>
</organism>
<evidence type="ECO:0000256" key="1">
    <source>
        <dbReference type="ARBA" id="ARBA00004651"/>
    </source>
</evidence>
<dbReference type="STRING" id="1703345.A3860_06285"/>
<keyword evidence="4 8" id="KW-0812">Transmembrane</keyword>
<dbReference type="EMBL" id="LVYD01000058">
    <property type="protein sequence ID" value="OQP61314.1"/>
    <property type="molecule type" value="Genomic_DNA"/>
</dbReference>
<dbReference type="Pfam" id="PF02447">
    <property type="entry name" value="GntP_permease"/>
    <property type="match status" value="1"/>
</dbReference>
<dbReference type="InterPro" id="IPR003474">
    <property type="entry name" value="Glcn_transporter"/>
</dbReference>
<proteinExistence type="inferred from homology"/>
<evidence type="ECO:0000256" key="4">
    <source>
        <dbReference type="ARBA" id="ARBA00022692"/>
    </source>
</evidence>
<reference evidence="9 10" key="1">
    <citation type="submission" date="2016-03" db="EMBL/GenBank/DDBJ databases">
        <title>Niastella vici sp. nov., isolated from farmland soil.</title>
        <authorList>
            <person name="Chen L."/>
            <person name="Wang D."/>
            <person name="Yang S."/>
            <person name="Wang G."/>
        </authorList>
    </citation>
    <scope>NUCLEOTIDE SEQUENCE [LARGE SCALE GENOMIC DNA]</scope>
    <source>
        <strain evidence="9 10">DJ57</strain>
    </source>
</reference>
<feature type="transmembrane region" description="Helical" evidence="8">
    <location>
        <begin position="136"/>
        <end position="154"/>
    </location>
</feature>
<feature type="transmembrane region" description="Helical" evidence="8">
    <location>
        <begin position="5"/>
        <end position="20"/>
    </location>
</feature>
<dbReference type="NCBIfam" id="TIGR00791">
    <property type="entry name" value="gntP"/>
    <property type="match status" value="1"/>
</dbReference>
<dbReference type="GO" id="GO:0005886">
    <property type="term" value="C:plasma membrane"/>
    <property type="evidence" value="ECO:0007669"/>
    <property type="project" value="UniProtKB-SubCell"/>
</dbReference>
<gene>
    <name evidence="9" type="ORF">A3860_06285</name>
</gene>
<feature type="transmembrane region" description="Helical" evidence="8">
    <location>
        <begin position="377"/>
        <end position="400"/>
    </location>
</feature>
<dbReference type="Proteomes" id="UP000192796">
    <property type="component" value="Unassembled WGS sequence"/>
</dbReference>
<keyword evidence="5 8" id="KW-1133">Transmembrane helix</keyword>
<dbReference type="PIRSF" id="PIRSF002746">
    <property type="entry name" value="Gluconate_transporter"/>
    <property type="match status" value="1"/>
</dbReference>
<comment type="caution">
    <text evidence="9">The sequence shown here is derived from an EMBL/GenBank/DDBJ whole genome shotgun (WGS) entry which is preliminary data.</text>
</comment>
<dbReference type="AlphaFoldDB" id="A0A1V9FSJ8"/>
<evidence type="ECO:0000256" key="2">
    <source>
        <dbReference type="ARBA" id="ARBA00022448"/>
    </source>
</evidence>
<evidence type="ECO:0000256" key="7">
    <source>
        <dbReference type="ARBA" id="ARBA00049663"/>
    </source>
</evidence>
<feature type="transmembrane region" description="Helical" evidence="8">
    <location>
        <begin position="264"/>
        <end position="282"/>
    </location>
</feature>
<feature type="transmembrane region" description="Helical" evidence="8">
    <location>
        <begin position="174"/>
        <end position="193"/>
    </location>
</feature>
<feature type="transmembrane region" description="Helical" evidence="8">
    <location>
        <begin position="96"/>
        <end position="129"/>
    </location>
</feature>
<name>A0A1V9FSJ8_9BACT</name>
<evidence type="ECO:0000313" key="10">
    <source>
        <dbReference type="Proteomes" id="UP000192796"/>
    </source>
</evidence>
<keyword evidence="10" id="KW-1185">Reference proteome</keyword>
<dbReference type="OrthoDB" id="9787129at2"/>
<accession>A0A1V9FSJ8</accession>
<dbReference type="PANTHER" id="PTHR30354">
    <property type="entry name" value="GNT FAMILY GLUCONATE TRANSPORTER"/>
    <property type="match status" value="1"/>
</dbReference>
<evidence type="ECO:0000256" key="5">
    <source>
        <dbReference type="ARBA" id="ARBA00022989"/>
    </source>
</evidence>
<feature type="transmembrane region" description="Helical" evidence="8">
    <location>
        <begin position="412"/>
        <end position="433"/>
    </location>
</feature>
<feature type="transmembrane region" description="Helical" evidence="8">
    <location>
        <begin position="337"/>
        <end position="365"/>
    </location>
</feature>
<evidence type="ECO:0000256" key="8">
    <source>
        <dbReference type="SAM" id="Phobius"/>
    </source>
</evidence>
<comment type="similarity">
    <text evidence="7">Belongs to the GntP permease family.</text>
</comment>
<feature type="transmembrane region" description="Helical" evidence="8">
    <location>
        <begin position="26"/>
        <end position="43"/>
    </location>
</feature>
<feature type="transmembrane region" description="Helical" evidence="8">
    <location>
        <begin position="225"/>
        <end position="244"/>
    </location>
</feature>
<dbReference type="RefSeq" id="WP_081151960.1">
    <property type="nucleotide sequence ID" value="NZ_LVYD01000058.1"/>
</dbReference>
<dbReference type="PANTHER" id="PTHR30354:SF22">
    <property type="entry name" value="HIGH-AFFINITY GLUCONATE TRANSPORTER"/>
    <property type="match status" value="1"/>
</dbReference>
<feature type="transmembrane region" description="Helical" evidence="8">
    <location>
        <begin position="294"/>
        <end position="311"/>
    </location>
</feature>